<dbReference type="Proteomes" id="UP000244932">
    <property type="component" value="Unassembled WGS sequence"/>
</dbReference>
<sequence>MLRTLTLITAFSLAGIANAQDAEGRPPVDERPTTLEEFQDAFSDGSVVDDGVLTAYTGTTEDGRTVRALFDSETGALLEVNGRPAGGEGEGERPARDDRPAPDGAGERPAPRGEAPEGERPEGPDGEAPAERPEREEAPDAPEAEDRPAPEDRPEAPESGDRPDREEGGDRRAR</sequence>
<organism evidence="3 4">
    <name type="scientific">Pontivivens insulae</name>
    <dbReference type="NCBI Taxonomy" id="1639689"/>
    <lineage>
        <taxon>Bacteria</taxon>
        <taxon>Pseudomonadati</taxon>
        <taxon>Pseudomonadota</taxon>
        <taxon>Alphaproteobacteria</taxon>
        <taxon>Rhodobacterales</taxon>
        <taxon>Paracoccaceae</taxon>
        <taxon>Pontivivens</taxon>
    </lineage>
</organism>
<feature type="signal peptide" evidence="2">
    <location>
        <begin position="1"/>
        <end position="19"/>
    </location>
</feature>
<feature type="chain" id="PRO_5015344938" evidence="2">
    <location>
        <begin position="20"/>
        <end position="174"/>
    </location>
</feature>
<dbReference type="EMBL" id="OMKW01000003">
    <property type="protein sequence ID" value="SPF30196.1"/>
    <property type="molecule type" value="Genomic_DNA"/>
</dbReference>
<evidence type="ECO:0000256" key="1">
    <source>
        <dbReference type="SAM" id="MobiDB-lite"/>
    </source>
</evidence>
<feature type="compositionally biased region" description="Basic and acidic residues" evidence="1">
    <location>
        <begin position="90"/>
        <end position="174"/>
    </location>
</feature>
<reference evidence="3 4" key="1">
    <citation type="submission" date="2018-03" db="EMBL/GenBank/DDBJ databases">
        <authorList>
            <person name="Keele B.F."/>
        </authorList>
    </citation>
    <scope>NUCLEOTIDE SEQUENCE [LARGE SCALE GENOMIC DNA]</scope>
    <source>
        <strain evidence="3 4">CeCT 8812</strain>
    </source>
</reference>
<accession>A0A2R8AD80</accession>
<protein>
    <submittedName>
        <fullName evidence="3">Uncharacterized protein</fullName>
    </submittedName>
</protein>
<keyword evidence="4" id="KW-1185">Reference proteome</keyword>
<evidence type="ECO:0000313" key="4">
    <source>
        <dbReference type="Proteomes" id="UP000244932"/>
    </source>
</evidence>
<evidence type="ECO:0000313" key="3">
    <source>
        <dbReference type="EMBL" id="SPF30196.1"/>
    </source>
</evidence>
<dbReference type="RefSeq" id="WP_108782908.1">
    <property type="nucleotide sequence ID" value="NZ_OMKW01000003.1"/>
</dbReference>
<proteinExistence type="predicted"/>
<name>A0A2R8AD80_9RHOB</name>
<dbReference type="AlphaFoldDB" id="A0A2R8AD80"/>
<keyword evidence="2" id="KW-0732">Signal</keyword>
<gene>
    <name evidence="3" type="ORF">POI8812_02531</name>
</gene>
<feature type="region of interest" description="Disordered" evidence="1">
    <location>
        <begin position="77"/>
        <end position="174"/>
    </location>
</feature>
<evidence type="ECO:0000256" key="2">
    <source>
        <dbReference type="SAM" id="SignalP"/>
    </source>
</evidence>